<keyword evidence="6 7" id="KW-0067">ATP-binding</keyword>
<dbReference type="InterPro" id="IPR017441">
    <property type="entry name" value="Protein_kinase_ATP_BS"/>
</dbReference>
<dbReference type="EC" id="2.7.11.1" evidence="1"/>
<evidence type="ECO:0000256" key="8">
    <source>
        <dbReference type="SAM" id="Phobius"/>
    </source>
</evidence>
<feature type="domain" description="Protein kinase" evidence="9">
    <location>
        <begin position="13"/>
        <end position="277"/>
    </location>
</feature>
<evidence type="ECO:0000256" key="7">
    <source>
        <dbReference type="PROSITE-ProRule" id="PRU10141"/>
    </source>
</evidence>
<dbReference type="InterPro" id="IPR000719">
    <property type="entry name" value="Prot_kinase_dom"/>
</dbReference>
<keyword evidence="8" id="KW-0812">Transmembrane</keyword>
<dbReference type="PROSITE" id="PS00107">
    <property type="entry name" value="PROTEIN_KINASE_ATP"/>
    <property type="match status" value="1"/>
</dbReference>
<evidence type="ECO:0000256" key="6">
    <source>
        <dbReference type="ARBA" id="ARBA00022840"/>
    </source>
</evidence>
<feature type="binding site" evidence="7">
    <location>
        <position position="42"/>
    </location>
    <ligand>
        <name>ATP</name>
        <dbReference type="ChEBI" id="CHEBI:30616"/>
    </ligand>
</feature>
<keyword evidence="8" id="KW-1133">Transmembrane helix</keyword>
<dbReference type="PROSITE" id="PS50011">
    <property type="entry name" value="PROTEIN_KINASE_DOM"/>
    <property type="match status" value="1"/>
</dbReference>
<dbReference type="RefSeq" id="WP_155361052.1">
    <property type="nucleotide sequence ID" value="NZ_BAAAHL010000050.1"/>
</dbReference>
<evidence type="ECO:0000256" key="1">
    <source>
        <dbReference type="ARBA" id="ARBA00012513"/>
    </source>
</evidence>
<proteinExistence type="predicted"/>
<dbReference type="SUPFAM" id="SSF56112">
    <property type="entry name" value="Protein kinase-like (PK-like)"/>
    <property type="match status" value="1"/>
</dbReference>
<dbReference type="PANTHER" id="PTHR43289">
    <property type="entry name" value="MITOGEN-ACTIVATED PROTEIN KINASE KINASE KINASE 20-RELATED"/>
    <property type="match status" value="1"/>
</dbReference>
<evidence type="ECO:0000313" key="10">
    <source>
        <dbReference type="EMBL" id="GES15969.1"/>
    </source>
</evidence>
<sequence length="495" mass="53289">MAESIGERLASRYLLLRPLGSGGMGTVWLARDETLDREVAVKELRFPDGLEERKRAELVARVMREAEVTARLRHPSIVGVHDVLVEGGKPWIVMERLHGRNLADEVRTHGPLPAARVAEIGARMLEALAAAHALGVQHRDVKPGNVFLTSDGRVVLTDFGIARPADTTALTGDGMLIGSPGYIAPERLSGDPGGPQSDLWSLGATLYLALEGTPPFKGSQVEVLYATISQDVPLPRTAGPIGPLLRWMLSRDPGARPEPAAALDLFRQIARGGMPDVTMPMAARQRRTRRWLIAAAVAVPLLAGAAFVVPWGGDDPPARRSSPTFATAVDLCTALPAPEITSALGQSAPGRKIEKGCQWTVDGTGLRIDPLTDSDTPDPWALTADSARTLFAALRRQSDNGLREGQFIWYEIGADRKQEVVISRPRTLPGVGEEAYACDVSSTDGRVLSNLIYFRLGDLVGKIEYADLGTRTPEQIRTAAEHAATVAADTLWSRA</sequence>
<dbReference type="InterPro" id="IPR008271">
    <property type="entry name" value="Ser/Thr_kinase_AS"/>
</dbReference>
<dbReference type="Proteomes" id="UP000331127">
    <property type="component" value="Unassembled WGS sequence"/>
</dbReference>
<keyword evidence="3" id="KW-0808">Transferase</keyword>
<dbReference type="OrthoDB" id="3679634at2"/>
<keyword evidence="4 7" id="KW-0547">Nucleotide-binding</keyword>
<dbReference type="Gene3D" id="1.10.510.10">
    <property type="entry name" value="Transferase(Phosphotransferase) domain 1"/>
    <property type="match status" value="1"/>
</dbReference>
<dbReference type="GO" id="GO:0005524">
    <property type="term" value="F:ATP binding"/>
    <property type="evidence" value="ECO:0007669"/>
    <property type="project" value="UniProtKB-UniRule"/>
</dbReference>
<evidence type="ECO:0000259" key="9">
    <source>
        <dbReference type="PROSITE" id="PS50011"/>
    </source>
</evidence>
<dbReference type="SMART" id="SM00220">
    <property type="entry name" value="S_TKc"/>
    <property type="match status" value="1"/>
</dbReference>
<evidence type="ECO:0000256" key="2">
    <source>
        <dbReference type="ARBA" id="ARBA00022527"/>
    </source>
</evidence>
<evidence type="ECO:0000256" key="4">
    <source>
        <dbReference type="ARBA" id="ARBA00022741"/>
    </source>
</evidence>
<keyword evidence="5" id="KW-0418">Kinase</keyword>
<dbReference type="PANTHER" id="PTHR43289:SF6">
    <property type="entry name" value="SERINE_THREONINE-PROTEIN KINASE NEKL-3"/>
    <property type="match status" value="1"/>
</dbReference>
<protein>
    <recommendedName>
        <fullName evidence="1">non-specific serine/threonine protein kinase</fullName>
        <ecNumber evidence="1">2.7.11.1</ecNumber>
    </recommendedName>
</protein>
<feature type="transmembrane region" description="Helical" evidence="8">
    <location>
        <begin position="291"/>
        <end position="313"/>
    </location>
</feature>
<keyword evidence="2" id="KW-0723">Serine/threonine-protein kinase</keyword>
<gene>
    <name evidence="10" type="ORF">Amac_095670</name>
</gene>
<dbReference type="EMBL" id="BLAE01000088">
    <property type="protein sequence ID" value="GES15969.1"/>
    <property type="molecule type" value="Genomic_DNA"/>
</dbReference>
<dbReference type="AlphaFoldDB" id="A0A5M3X734"/>
<organism evidence="10 11">
    <name type="scientific">Acrocarpospora macrocephala</name>
    <dbReference type="NCBI Taxonomy" id="150177"/>
    <lineage>
        <taxon>Bacteria</taxon>
        <taxon>Bacillati</taxon>
        <taxon>Actinomycetota</taxon>
        <taxon>Actinomycetes</taxon>
        <taxon>Streptosporangiales</taxon>
        <taxon>Streptosporangiaceae</taxon>
        <taxon>Acrocarpospora</taxon>
    </lineage>
</organism>
<evidence type="ECO:0000256" key="5">
    <source>
        <dbReference type="ARBA" id="ARBA00022777"/>
    </source>
</evidence>
<keyword evidence="8" id="KW-0472">Membrane</keyword>
<dbReference type="GO" id="GO:0004674">
    <property type="term" value="F:protein serine/threonine kinase activity"/>
    <property type="evidence" value="ECO:0007669"/>
    <property type="project" value="UniProtKB-KW"/>
</dbReference>
<dbReference type="PROSITE" id="PS00108">
    <property type="entry name" value="PROTEIN_KINASE_ST"/>
    <property type="match status" value="1"/>
</dbReference>
<keyword evidence="11" id="KW-1185">Reference proteome</keyword>
<name>A0A5M3X734_9ACTN</name>
<accession>A0A5M3X734</accession>
<evidence type="ECO:0000256" key="3">
    <source>
        <dbReference type="ARBA" id="ARBA00022679"/>
    </source>
</evidence>
<dbReference type="InterPro" id="IPR011009">
    <property type="entry name" value="Kinase-like_dom_sf"/>
</dbReference>
<dbReference type="Gene3D" id="3.30.200.20">
    <property type="entry name" value="Phosphorylase Kinase, domain 1"/>
    <property type="match status" value="1"/>
</dbReference>
<dbReference type="CDD" id="cd14014">
    <property type="entry name" value="STKc_PknB_like"/>
    <property type="match status" value="1"/>
</dbReference>
<reference evidence="10 11" key="1">
    <citation type="submission" date="2019-10" db="EMBL/GenBank/DDBJ databases">
        <title>Whole genome shotgun sequence of Acrocarpospora macrocephala NBRC 16266.</title>
        <authorList>
            <person name="Ichikawa N."/>
            <person name="Kimura A."/>
            <person name="Kitahashi Y."/>
            <person name="Komaki H."/>
            <person name="Oguchi A."/>
        </authorList>
    </citation>
    <scope>NUCLEOTIDE SEQUENCE [LARGE SCALE GENOMIC DNA]</scope>
    <source>
        <strain evidence="10 11">NBRC 16266</strain>
    </source>
</reference>
<comment type="caution">
    <text evidence="10">The sequence shown here is derived from an EMBL/GenBank/DDBJ whole genome shotgun (WGS) entry which is preliminary data.</text>
</comment>
<dbReference type="Pfam" id="PF00069">
    <property type="entry name" value="Pkinase"/>
    <property type="match status" value="1"/>
</dbReference>
<evidence type="ECO:0000313" key="11">
    <source>
        <dbReference type="Proteomes" id="UP000331127"/>
    </source>
</evidence>